<dbReference type="RefSeq" id="WP_144450937.1">
    <property type="nucleotide sequence ID" value="NZ_VLKZ01000007.1"/>
</dbReference>
<dbReference type="OrthoDB" id="2375961at2"/>
<dbReference type="Gene3D" id="6.10.140.1110">
    <property type="match status" value="1"/>
</dbReference>
<dbReference type="AlphaFoldDB" id="A0A562QEH2"/>
<name>A0A562QEH2_9BACI</name>
<dbReference type="Proteomes" id="UP000315711">
    <property type="component" value="Unassembled WGS sequence"/>
</dbReference>
<keyword evidence="2" id="KW-1185">Reference proteome</keyword>
<sequence length="140" mass="16381">MKLIRTVIIKHIVTEEKKAALISEFETEIIQCERELEQLVFQLHKATKDIPNKHEQLTLRARYKEEIKKREERLQTISFKVQQLNKLELGSEIGVGTAESIVDIEVGDPWPDFEQKIEVIIKNGIVHEIRESRSEHDELV</sequence>
<reference evidence="1 2" key="1">
    <citation type="journal article" date="2015" name="Stand. Genomic Sci.">
        <title>Genomic Encyclopedia of Bacterial and Archaeal Type Strains, Phase III: the genomes of soil and plant-associated and newly described type strains.</title>
        <authorList>
            <person name="Whitman W.B."/>
            <person name="Woyke T."/>
            <person name="Klenk H.P."/>
            <person name="Zhou Y."/>
            <person name="Lilburn T.G."/>
            <person name="Beck B.J."/>
            <person name="De Vos P."/>
            <person name="Vandamme P."/>
            <person name="Eisen J.A."/>
            <person name="Garrity G."/>
            <person name="Hugenholtz P."/>
            <person name="Kyrpides N.C."/>
        </authorList>
    </citation>
    <scope>NUCLEOTIDE SEQUENCE [LARGE SCALE GENOMIC DNA]</scope>
    <source>
        <strain evidence="1 2">CGMCC 1.10116</strain>
    </source>
</reference>
<proteinExistence type="predicted"/>
<accession>A0A562QEH2</accession>
<dbReference type="Pfam" id="PF11068">
    <property type="entry name" value="YlqD"/>
    <property type="match status" value="1"/>
</dbReference>
<evidence type="ECO:0000313" key="1">
    <source>
        <dbReference type="EMBL" id="TWI55134.1"/>
    </source>
</evidence>
<organism evidence="1 2">
    <name type="scientific">Halalkalibacter nanhaiisediminis</name>
    <dbReference type="NCBI Taxonomy" id="688079"/>
    <lineage>
        <taxon>Bacteria</taxon>
        <taxon>Bacillati</taxon>
        <taxon>Bacillota</taxon>
        <taxon>Bacilli</taxon>
        <taxon>Bacillales</taxon>
        <taxon>Bacillaceae</taxon>
        <taxon>Halalkalibacter</taxon>
    </lineage>
</organism>
<dbReference type="EMBL" id="VLKZ01000007">
    <property type="protein sequence ID" value="TWI55134.1"/>
    <property type="molecule type" value="Genomic_DNA"/>
</dbReference>
<dbReference type="InterPro" id="IPR021297">
    <property type="entry name" value="YlqD"/>
</dbReference>
<evidence type="ECO:0000313" key="2">
    <source>
        <dbReference type="Proteomes" id="UP000315711"/>
    </source>
</evidence>
<gene>
    <name evidence="1" type="ORF">IQ10_02681</name>
</gene>
<protein>
    <submittedName>
        <fullName evidence="1">YlqD protein</fullName>
    </submittedName>
</protein>
<comment type="caution">
    <text evidence="1">The sequence shown here is derived from an EMBL/GenBank/DDBJ whole genome shotgun (WGS) entry which is preliminary data.</text>
</comment>